<dbReference type="Proteomes" id="UP000077266">
    <property type="component" value="Unassembled WGS sequence"/>
</dbReference>
<dbReference type="Pfam" id="PF02636">
    <property type="entry name" value="Methyltransf_28"/>
    <property type="match status" value="1"/>
</dbReference>
<evidence type="ECO:0000256" key="6">
    <source>
        <dbReference type="ARBA" id="ARBA00048612"/>
    </source>
</evidence>
<evidence type="ECO:0000256" key="7">
    <source>
        <dbReference type="RuleBase" id="RU364114"/>
    </source>
</evidence>
<evidence type="ECO:0000313" key="9">
    <source>
        <dbReference type="Proteomes" id="UP000077266"/>
    </source>
</evidence>
<organism evidence="8 9">
    <name type="scientific">Exidia glandulosa HHB12029</name>
    <dbReference type="NCBI Taxonomy" id="1314781"/>
    <lineage>
        <taxon>Eukaryota</taxon>
        <taxon>Fungi</taxon>
        <taxon>Dikarya</taxon>
        <taxon>Basidiomycota</taxon>
        <taxon>Agaricomycotina</taxon>
        <taxon>Agaricomycetes</taxon>
        <taxon>Auriculariales</taxon>
        <taxon>Exidiaceae</taxon>
        <taxon>Exidia</taxon>
    </lineage>
</organism>
<keyword evidence="5 7" id="KW-0496">Mitochondrion</keyword>
<dbReference type="AlphaFoldDB" id="A0A165HRK4"/>
<dbReference type="InterPro" id="IPR029063">
    <property type="entry name" value="SAM-dependent_MTases_sf"/>
</dbReference>
<dbReference type="PANTHER" id="PTHR12049:SF5">
    <property type="entry name" value="PROTEIN ARGININE METHYLTRANSFERASE NDUFAF7 HOMOLOG, MITOCHONDRIAL"/>
    <property type="match status" value="1"/>
</dbReference>
<dbReference type="FunCoup" id="A0A165HRK4">
    <property type="interactions" value="32"/>
</dbReference>
<dbReference type="InParanoid" id="A0A165HRK4"/>
<sequence length="483" mass="55425">MKRVTDELFVDTASETLASFPLVTAADLAREDKMPTQVRMLARDFIDNSLYNPHYGYFSKRAVILSTGDSTSGGFDFANIKDALRFDGAIAQRYADHGEDPRIGPGRQIWHTPTELFKPYYGQAMAQCLVSEYLLKYFPYEDFILYEVGAGNGTLAANILDFLQERHPEVYERTRYRIIEISGALAKKQQEALRHHSCVEVINKSVFEWTEREWAPCFFIALEVIDNFAHDVVRYHNESNEPYQTSIAVDAGGDYHELFQTVHDPLISAYLRTRAMTTYPRPFSSLWHRFKANVPFAPNLSPPHFVPTRMYDLLTRLRAYFPRHRLLLSDFSSLPEAIRGHDAPVVQTRFQGQMIPVTTYLVSPGFFDIFFPTDFELLRDIYERIMVSSPAGAEAQDQPYGRWSPLAHTSTSMELGSQYFFFRGRRAPVDGVFSASGLPVGQRFSSVFTHKEFLSTYADLDKTRLRSGENPMLDLYQNVKFLF</sequence>
<comment type="subcellular location">
    <subcellularLocation>
        <location evidence="1 7">Mitochondrion</location>
    </subcellularLocation>
</comment>
<gene>
    <name evidence="8" type="ORF">EXIGLDRAFT_614464</name>
</gene>
<dbReference type="EC" id="2.1.1.320" evidence="7"/>
<keyword evidence="9" id="KW-1185">Reference proteome</keyword>
<comment type="catalytic activity">
    <reaction evidence="6 7">
        <text>L-arginyl-[protein] + 2 S-adenosyl-L-methionine = N(omega),N(omega)'-dimethyl-L-arginyl-[protein] + 2 S-adenosyl-L-homocysteine + 2 H(+)</text>
        <dbReference type="Rhea" id="RHEA:48108"/>
        <dbReference type="Rhea" id="RHEA-COMP:10532"/>
        <dbReference type="Rhea" id="RHEA-COMP:11992"/>
        <dbReference type="ChEBI" id="CHEBI:15378"/>
        <dbReference type="ChEBI" id="CHEBI:29965"/>
        <dbReference type="ChEBI" id="CHEBI:57856"/>
        <dbReference type="ChEBI" id="CHEBI:59789"/>
        <dbReference type="ChEBI" id="CHEBI:88221"/>
        <dbReference type="EC" id="2.1.1.320"/>
    </reaction>
</comment>
<accession>A0A165HRK4</accession>
<dbReference type="GO" id="GO:0032259">
    <property type="term" value="P:methylation"/>
    <property type="evidence" value="ECO:0007669"/>
    <property type="project" value="UniProtKB-KW"/>
</dbReference>
<dbReference type="PANTHER" id="PTHR12049">
    <property type="entry name" value="PROTEIN ARGININE METHYLTRANSFERASE NDUFAF7, MITOCHONDRIAL"/>
    <property type="match status" value="1"/>
</dbReference>
<proteinExistence type="inferred from homology"/>
<evidence type="ECO:0000256" key="3">
    <source>
        <dbReference type="ARBA" id="ARBA00022603"/>
    </source>
</evidence>
<dbReference type="InterPro" id="IPR038375">
    <property type="entry name" value="NDUFAF7_sf"/>
</dbReference>
<comment type="similarity">
    <text evidence="2 7">Belongs to the NDUFAF7 family.</text>
</comment>
<keyword evidence="4 7" id="KW-0808">Transferase</keyword>
<evidence type="ECO:0000256" key="4">
    <source>
        <dbReference type="ARBA" id="ARBA00022679"/>
    </source>
</evidence>
<dbReference type="SUPFAM" id="SSF53335">
    <property type="entry name" value="S-adenosyl-L-methionine-dependent methyltransferases"/>
    <property type="match status" value="1"/>
</dbReference>
<dbReference type="GO" id="GO:0035243">
    <property type="term" value="F:protein-arginine omega-N symmetric methyltransferase activity"/>
    <property type="evidence" value="ECO:0007669"/>
    <property type="project" value="UniProtKB-EC"/>
</dbReference>
<dbReference type="STRING" id="1314781.A0A165HRK4"/>
<evidence type="ECO:0000256" key="2">
    <source>
        <dbReference type="ARBA" id="ARBA00005891"/>
    </source>
</evidence>
<evidence type="ECO:0000256" key="1">
    <source>
        <dbReference type="ARBA" id="ARBA00004173"/>
    </source>
</evidence>
<protein>
    <recommendedName>
        <fullName evidence="7">Protein arginine methyltransferase NDUFAF7</fullName>
        <ecNumber evidence="7">2.1.1.320</ecNumber>
    </recommendedName>
</protein>
<comment type="function">
    <text evidence="7">Arginine methyltransferase involved in the assembly or stability of mitochondrial NADH:ubiquinone oxidoreductase complex (complex I).</text>
</comment>
<dbReference type="EMBL" id="KV426009">
    <property type="protein sequence ID" value="KZV92362.1"/>
    <property type="molecule type" value="Genomic_DNA"/>
</dbReference>
<keyword evidence="3 7" id="KW-0489">Methyltransferase</keyword>
<evidence type="ECO:0000256" key="5">
    <source>
        <dbReference type="ARBA" id="ARBA00023128"/>
    </source>
</evidence>
<dbReference type="InterPro" id="IPR003788">
    <property type="entry name" value="NDUFAF7"/>
</dbReference>
<evidence type="ECO:0000313" key="8">
    <source>
        <dbReference type="EMBL" id="KZV92362.1"/>
    </source>
</evidence>
<dbReference type="Gene3D" id="3.40.50.12710">
    <property type="match status" value="1"/>
</dbReference>
<reference evidence="8 9" key="1">
    <citation type="journal article" date="2016" name="Mol. Biol. Evol.">
        <title>Comparative Genomics of Early-Diverging Mushroom-Forming Fungi Provides Insights into the Origins of Lignocellulose Decay Capabilities.</title>
        <authorList>
            <person name="Nagy L.G."/>
            <person name="Riley R."/>
            <person name="Tritt A."/>
            <person name="Adam C."/>
            <person name="Daum C."/>
            <person name="Floudas D."/>
            <person name="Sun H."/>
            <person name="Yadav J.S."/>
            <person name="Pangilinan J."/>
            <person name="Larsson K.H."/>
            <person name="Matsuura K."/>
            <person name="Barry K."/>
            <person name="Labutti K."/>
            <person name="Kuo R."/>
            <person name="Ohm R.A."/>
            <person name="Bhattacharya S.S."/>
            <person name="Shirouzu T."/>
            <person name="Yoshinaga Y."/>
            <person name="Martin F.M."/>
            <person name="Grigoriev I.V."/>
            <person name="Hibbett D.S."/>
        </authorList>
    </citation>
    <scope>NUCLEOTIDE SEQUENCE [LARGE SCALE GENOMIC DNA]</scope>
    <source>
        <strain evidence="8 9">HHB12029</strain>
    </source>
</reference>
<dbReference type="OrthoDB" id="17415at2759"/>
<name>A0A165HRK4_EXIGL</name>
<dbReference type="GO" id="GO:0005739">
    <property type="term" value="C:mitochondrion"/>
    <property type="evidence" value="ECO:0007669"/>
    <property type="project" value="UniProtKB-SubCell"/>
</dbReference>